<dbReference type="SUPFAM" id="SSF69255">
    <property type="entry name" value="gp5 N-terminal domain-like"/>
    <property type="match status" value="1"/>
</dbReference>
<dbReference type="SUPFAM" id="SSF69279">
    <property type="entry name" value="Phage tail proteins"/>
    <property type="match status" value="2"/>
</dbReference>
<organism evidence="5 6">
    <name type="scientific">Trinickia symbiotica</name>
    <dbReference type="NCBI Taxonomy" id="863227"/>
    <lineage>
        <taxon>Bacteria</taxon>
        <taxon>Pseudomonadati</taxon>
        <taxon>Pseudomonadota</taxon>
        <taxon>Betaproteobacteria</taxon>
        <taxon>Burkholderiales</taxon>
        <taxon>Burkholderiaceae</taxon>
        <taxon>Trinickia</taxon>
    </lineage>
</organism>
<accession>A0A2N7X0V4</accession>
<evidence type="ECO:0000313" key="6">
    <source>
        <dbReference type="Proteomes" id="UP000235777"/>
    </source>
</evidence>
<evidence type="ECO:0000259" key="4">
    <source>
        <dbReference type="Pfam" id="PF13296"/>
    </source>
</evidence>
<dbReference type="RefSeq" id="WP_018442443.1">
    <property type="nucleotide sequence ID" value="NZ_KB890187.1"/>
</dbReference>
<reference evidence="5 6" key="1">
    <citation type="submission" date="2018-01" db="EMBL/GenBank/DDBJ databases">
        <title>Whole genome analyses suggest that Burkholderia sensu lato contains two further novel genera in the rhizoxinica-symbiotica group Mycetohabitans gen. nov., and Trinickia gen. nov.: implications for the evolution of diazotrophy and nodulation in the Burkholderiaceae.</title>
        <authorList>
            <person name="Estrada-de los Santos P."/>
            <person name="Palmer M."/>
            <person name="Chavez-Ramirez B."/>
            <person name="Beukes C."/>
            <person name="Steenkamp E.T."/>
            <person name="Hirsch A.M."/>
            <person name="Manyaka P."/>
            <person name="Maluk M."/>
            <person name="Lafos M."/>
            <person name="Crook M."/>
            <person name="Gross E."/>
            <person name="Simon M.F."/>
            <person name="Bueno dos Reis Junior F."/>
            <person name="Poole P.S."/>
            <person name="Venter S.N."/>
            <person name="James E.K."/>
        </authorList>
    </citation>
    <scope>NUCLEOTIDE SEQUENCE [LARGE SCALE GENOMIC DNA]</scope>
    <source>
        <strain evidence="5 6">JPY 581</strain>
    </source>
</reference>
<keyword evidence="6" id="KW-1185">Reference proteome</keyword>
<evidence type="ECO:0000259" key="2">
    <source>
        <dbReference type="Pfam" id="PF04717"/>
    </source>
</evidence>
<dbReference type="Pfam" id="PF04717">
    <property type="entry name" value="Phage_base_V"/>
    <property type="match status" value="1"/>
</dbReference>
<proteinExistence type="inferred from homology"/>
<dbReference type="NCBIfam" id="TIGR01646">
    <property type="entry name" value="vgr_GE"/>
    <property type="match status" value="1"/>
</dbReference>
<protein>
    <submittedName>
        <fullName evidence="5">Type VI secretion system tip protein VgrG</fullName>
    </submittedName>
</protein>
<dbReference type="Gene3D" id="4.10.220.110">
    <property type="match status" value="1"/>
</dbReference>
<dbReference type="AlphaFoldDB" id="A0A2N7X0V4"/>
<dbReference type="Pfam" id="PF05954">
    <property type="entry name" value="Phage_GPD"/>
    <property type="match status" value="1"/>
</dbReference>
<dbReference type="InterPro" id="IPR006531">
    <property type="entry name" value="Gp5/Vgr_OB"/>
</dbReference>
<dbReference type="STRING" id="863227.GCA_000373005_03847"/>
<dbReference type="Gene3D" id="2.40.50.230">
    <property type="entry name" value="Gp5 N-terminal domain"/>
    <property type="match status" value="1"/>
</dbReference>
<dbReference type="SUPFAM" id="SSF69349">
    <property type="entry name" value="Phage fibre proteins"/>
    <property type="match status" value="1"/>
</dbReference>
<sequence>MDTRLSAQDLRTLASGLQHNRLLKLKFPKGDAPYDVLLVNRLEGNEFLSRDFEFSVEILSDNAQLDVNDFTGRLISVQLLRNDGSVRYFSGYIFAFRHLKTDGGIAFYEAQVGPWLRYLKYRKNNRVLRDMSLRGQAATLFQDYGALPMWDWRVREADPPMTMACQFDEDDHNYLHRRWEHAGLTYWYEHAADSHQLIVADPTRVVPAIDGETPAIEFQDEAGSLEADGIASWSPIQQVTSTHTALTRADFKNPGINPGMVSGVADAQIDGWNGRGPKLEWYEYAGAYGYRDSRDGARQAARRIDAIAAGARQFAGAGNSRFVMPGRWFRLTDHYGSSLNGARQDSEFLIVSARQVATNNYLQGTSAAATYRNEFICVSRGTPWRPPRGYSSVDTRILAPQTATVVGPPGESLYTDEHGRCLVRFQWDREGTNTTWVRVSSAWAGGSQGMVALPRIGSEVIVQWLDGNPDRPVITGRVMNAKNLAAWQLPQQRALTGIRSRELNGDAGNAASGRSNHLLFDDTANAIQTQLRSDHAASQLSLGCITRIENWWGRQDARGEGFELRTDMAGAIRAAQGLLISTDNRPGAKGRILDTQELVGQLEAALAIAKQLADLSSSHQAEGTDTGPQEKLLDKLKQWDTEKPGGAALIGVSAPDGIALASPLNIVASAGRHVDVTAVQDVNVSTGRKVMMRAAQGLSAFAKAGMKLIAGTGDVAVQAQQGKTEVGASERLHLYSLKDVLIEAPNIVLKANGVTYSLGDGKVLASSSGEHKIETSKFTFTGGGGGSPDLPHMPASTMKTNEQFALANRAGQALRNTEHKVFDETGAVRDAGKLGADGANQTLIEDTQIRPLTIRPTP</sequence>
<feature type="domain" description="Putative type VI secretion system Rhs element associated Vgr" evidence="4">
    <location>
        <begin position="512"/>
        <end position="615"/>
    </location>
</feature>
<gene>
    <name evidence="5" type="ORF">C0Z20_17930</name>
</gene>
<evidence type="ECO:0000256" key="1">
    <source>
        <dbReference type="ARBA" id="ARBA00005558"/>
    </source>
</evidence>
<dbReference type="Gene3D" id="3.55.50.10">
    <property type="entry name" value="Baseplate protein-like domains"/>
    <property type="match status" value="1"/>
</dbReference>
<dbReference type="InterPro" id="IPR017847">
    <property type="entry name" value="T6SS_RhsGE_Vgr_subset"/>
</dbReference>
<dbReference type="EMBL" id="PNYC01000011">
    <property type="protein sequence ID" value="PMS35378.1"/>
    <property type="molecule type" value="Genomic_DNA"/>
</dbReference>
<dbReference type="InterPro" id="IPR037026">
    <property type="entry name" value="Vgr_OB-fold_dom_sf"/>
</dbReference>
<comment type="similarity">
    <text evidence="1">Belongs to the VgrG protein family.</text>
</comment>
<dbReference type="Pfam" id="PF13296">
    <property type="entry name" value="T6SS_Vgr"/>
    <property type="match status" value="1"/>
</dbReference>
<feature type="domain" description="DUF2345" evidence="3">
    <location>
        <begin position="645"/>
        <end position="783"/>
    </location>
</feature>
<dbReference type="Proteomes" id="UP000235777">
    <property type="component" value="Unassembled WGS sequence"/>
</dbReference>
<dbReference type="Pfam" id="PF10106">
    <property type="entry name" value="DUF2345"/>
    <property type="match status" value="1"/>
</dbReference>
<name>A0A2N7X0V4_9BURK</name>
<dbReference type="NCBIfam" id="TIGR03361">
    <property type="entry name" value="VI_Rhs_Vgr"/>
    <property type="match status" value="1"/>
</dbReference>
<dbReference type="InterPro" id="IPR018769">
    <property type="entry name" value="VgrG2_DUF2345"/>
</dbReference>
<evidence type="ECO:0000259" key="3">
    <source>
        <dbReference type="Pfam" id="PF10106"/>
    </source>
</evidence>
<evidence type="ECO:0000313" key="5">
    <source>
        <dbReference type="EMBL" id="PMS35378.1"/>
    </source>
</evidence>
<feature type="domain" description="Gp5/Type VI secretion system Vgr protein OB-fold" evidence="2">
    <location>
        <begin position="416"/>
        <end position="476"/>
    </location>
</feature>
<dbReference type="InterPro" id="IPR028244">
    <property type="entry name" value="T6SS_Rhs_Vgr_dom"/>
</dbReference>
<dbReference type="Gene3D" id="2.30.110.50">
    <property type="match status" value="1"/>
</dbReference>
<comment type="caution">
    <text evidence="5">The sequence shown here is derived from an EMBL/GenBank/DDBJ whole genome shotgun (WGS) entry which is preliminary data.</text>
</comment>
<dbReference type="OrthoDB" id="1907165at2"/>
<dbReference type="InterPro" id="IPR006533">
    <property type="entry name" value="T6SS_Vgr_RhsGE"/>
</dbReference>